<feature type="region of interest" description="Disordered" evidence="1">
    <location>
        <begin position="1"/>
        <end position="36"/>
    </location>
</feature>
<feature type="compositionally biased region" description="Basic and acidic residues" evidence="1">
    <location>
        <begin position="19"/>
        <end position="36"/>
    </location>
</feature>
<reference evidence="3" key="1">
    <citation type="submission" date="2022-11" db="UniProtKB">
        <authorList>
            <consortium name="WormBaseParasite"/>
        </authorList>
    </citation>
    <scope>IDENTIFICATION</scope>
</reference>
<keyword evidence="2" id="KW-1185">Reference proteome</keyword>
<name>A0A914SIS2_PAREQ</name>
<sequence length="72" mass="8264">MVSGWKNTDGGVTLVESSGRGEDLRDRRGRNGDKVKDSGRRWLMHLSVCLSSLYHLHWLSLNCITCEDFKKR</sequence>
<protein>
    <submittedName>
        <fullName evidence="3">Uncharacterized protein</fullName>
    </submittedName>
</protein>
<dbReference type="WBParaSite" id="PEQ_0001385601-mRNA-1">
    <property type="protein sequence ID" value="PEQ_0001385601-mRNA-1"/>
    <property type="gene ID" value="PEQ_0001385601"/>
</dbReference>
<dbReference type="Proteomes" id="UP000887564">
    <property type="component" value="Unplaced"/>
</dbReference>
<organism evidence="2 3">
    <name type="scientific">Parascaris equorum</name>
    <name type="common">Equine roundworm</name>
    <dbReference type="NCBI Taxonomy" id="6256"/>
    <lineage>
        <taxon>Eukaryota</taxon>
        <taxon>Metazoa</taxon>
        <taxon>Ecdysozoa</taxon>
        <taxon>Nematoda</taxon>
        <taxon>Chromadorea</taxon>
        <taxon>Rhabditida</taxon>
        <taxon>Spirurina</taxon>
        <taxon>Ascaridomorpha</taxon>
        <taxon>Ascaridoidea</taxon>
        <taxon>Ascarididae</taxon>
        <taxon>Parascaris</taxon>
    </lineage>
</organism>
<accession>A0A914SIS2</accession>
<evidence type="ECO:0000313" key="2">
    <source>
        <dbReference type="Proteomes" id="UP000887564"/>
    </source>
</evidence>
<proteinExistence type="predicted"/>
<dbReference type="AlphaFoldDB" id="A0A914SIS2"/>
<evidence type="ECO:0000313" key="3">
    <source>
        <dbReference type="WBParaSite" id="PEQ_0001385601-mRNA-1"/>
    </source>
</evidence>
<evidence type="ECO:0000256" key="1">
    <source>
        <dbReference type="SAM" id="MobiDB-lite"/>
    </source>
</evidence>